<accession>A0A9N9DU32</accession>
<evidence type="ECO:0000313" key="3">
    <source>
        <dbReference type="Proteomes" id="UP000789375"/>
    </source>
</evidence>
<sequence length="121" mass="13426">NITQPNTVPLPLANPNIYIMDIRNYTWVNSFELTNVTTKSEPSTPTASVIIVNSSSELVTMKIIFASIGGIVGLVIIITCGFLIYRWNEKRKTLYSKNINENHTLPGNIIKHDSSSHIPIG</sequence>
<keyword evidence="1" id="KW-0812">Transmembrane</keyword>
<comment type="caution">
    <text evidence="2">The sequence shown here is derived from an EMBL/GenBank/DDBJ whole genome shotgun (WGS) entry which is preliminary data.</text>
</comment>
<feature type="transmembrane region" description="Helical" evidence="1">
    <location>
        <begin position="63"/>
        <end position="85"/>
    </location>
</feature>
<keyword evidence="1" id="KW-1133">Transmembrane helix</keyword>
<protein>
    <submittedName>
        <fullName evidence="2">7250_t:CDS:1</fullName>
    </submittedName>
</protein>
<organism evidence="2 3">
    <name type="scientific">Funneliformis mosseae</name>
    <name type="common">Endomycorrhizal fungus</name>
    <name type="synonym">Glomus mosseae</name>
    <dbReference type="NCBI Taxonomy" id="27381"/>
    <lineage>
        <taxon>Eukaryota</taxon>
        <taxon>Fungi</taxon>
        <taxon>Fungi incertae sedis</taxon>
        <taxon>Mucoromycota</taxon>
        <taxon>Glomeromycotina</taxon>
        <taxon>Glomeromycetes</taxon>
        <taxon>Glomerales</taxon>
        <taxon>Glomeraceae</taxon>
        <taxon>Funneliformis</taxon>
    </lineage>
</organism>
<dbReference type="AlphaFoldDB" id="A0A9N9DU32"/>
<gene>
    <name evidence="2" type="ORF">FMOSSE_LOCUS11548</name>
</gene>
<evidence type="ECO:0000256" key="1">
    <source>
        <dbReference type="SAM" id="Phobius"/>
    </source>
</evidence>
<dbReference type="Proteomes" id="UP000789375">
    <property type="component" value="Unassembled WGS sequence"/>
</dbReference>
<proteinExistence type="predicted"/>
<keyword evidence="1" id="KW-0472">Membrane</keyword>
<keyword evidence="3" id="KW-1185">Reference proteome</keyword>
<evidence type="ECO:0000313" key="2">
    <source>
        <dbReference type="EMBL" id="CAG8652582.1"/>
    </source>
</evidence>
<reference evidence="2" key="1">
    <citation type="submission" date="2021-06" db="EMBL/GenBank/DDBJ databases">
        <authorList>
            <person name="Kallberg Y."/>
            <person name="Tangrot J."/>
            <person name="Rosling A."/>
        </authorList>
    </citation>
    <scope>NUCLEOTIDE SEQUENCE</scope>
    <source>
        <strain evidence="2">87-6 pot B 2015</strain>
    </source>
</reference>
<dbReference type="EMBL" id="CAJVPP010004599">
    <property type="protein sequence ID" value="CAG8652582.1"/>
    <property type="molecule type" value="Genomic_DNA"/>
</dbReference>
<feature type="non-terminal residue" evidence="2">
    <location>
        <position position="1"/>
    </location>
</feature>
<name>A0A9N9DU32_FUNMO</name>